<evidence type="ECO:0000256" key="1">
    <source>
        <dbReference type="SAM" id="MobiDB-lite"/>
    </source>
</evidence>
<accession>A0A0P9EQE7</accession>
<reference evidence="2 3" key="1">
    <citation type="journal article" date="2015" name="Front. Microbiol.">
        <title>Genome sequence of the plant growth promoting endophytic yeast Rhodotorula graminis WP1.</title>
        <authorList>
            <person name="Firrincieli A."/>
            <person name="Otillar R."/>
            <person name="Salamov A."/>
            <person name="Schmutz J."/>
            <person name="Khan Z."/>
            <person name="Redman R.S."/>
            <person name="Fleck N.D."/>
            <person name="Lindquist E."/>
            <person name="Grigoriev I.V."/>
            <person name="Doty S.L."/>
        </authorList>
    </citation>
    <scope>NUCLEOTIDE SEQUENCE [LARGE SCALE GENOMIC DNA]</scope>
    <source>
        <strain evidence="2 3">WP1</strain>
    </source>
</reference>
<gene>
    <name evidence="2" type="ORF">RHOBADRAFT_47430</name>
</gene>
<evidence type="ECO:0000313" key="2">
    <source>
        <dbReference type="EMBL" id="KPV71726.1"/>
    </source>
</evidence>
<sequence length="434" mass="48577">MDGPQHTVEHARNPAALAAATPLPPTPPPRPQAHPSPATERALSLEHVVLRVLSHLDSIHFEDEHQHDPAHATNTDLVACALVAPLWRVIARDLLNEHLIFTKGTTVRKWLDGLGDDGIPRSPTRSLSLRDDLPFKPSSRDGDGAKWSYADIALLFAKVKGLDHLEIMFVRQDEIPGDLLTHENLASVTYLALGCPVSKPTKPLPFRLAAVQLFDPSSEDERLDRDWTSTAILLGTSPALANLRYLRLETFPRAAEYLARMFRLAPRIKNLCLSVLRDEPNLWQVHLFATLCTSLVSLHVEHLLDTGPRVLTSFLTGPPSVNIGNVRGTVGHDHPFVLQALVPPCPVDELFKALRRCRPGSIRRVTFRRIALASYDYEADFIQLHDMCGIRFNGTLVSAMTKNDWAYLDHLVRQSQADPRWQEQHPRQEVDEVA</sequence>
<evidence type="ECO:0008006" key="4">
    <source>
        <dbReference type="Google" id="ProtNLM"/>
    </source>
</evidence>
<feature type="compositionally biased region" description="Pro residues" evidence="1">
    <location>
        <begin position="22"/>
        <end position="34"/>
    </location>
</feature>
<proteinExistence type="predicted"/>
<protein>
    <recommendedName>
        <fullName evidence="4">F-box domain-containing protein</fullName>
    </recommendedName>
</protein>
<feature type="region of interest" description="Disordered" evidence="1">
    <location>
        <begin position="1"/>
        <end position="39"/>
    </location>
</feature>
<name>A0A0P9EQE7_RHOGW</name>
<dbReference type="AlphaFoldDB" id="A0A0P9EQE7"/>
<keyword evidence="3" id="KW-1185">Reference proteome</keyword>
<dbReference type="RefSeq" id="XP_018267775.1">
    <property type="nucleotide sequence ID" value="XM_018414982.1"/>
</dbReference>
<organism evidence="2 3">
    <name type="scientific">Rhodotorula graminis (strain WP1)</name>
    <dbReference type="NCBI Taxonomy" id="578459"/>
    <lineage>
        <taxon>Eukaryota</taxon>
        <taxon>Fungi</taxon>
        <taxon>Dikarya</taxon>
        <taxon>Basidiomycota</taxon>
        <taxon>Pucciniomycotina</taxon>
        <taxon>Microbotryomycetes</taxon>
        <taxon>Sporidiobolales</taxon>
        <taxon>Sporidiobolaceae</taxon>
        <taxon>Rhodotorula</taxon>
    </lineage>
</organism>
<dbReference type="Proteomes" id="UP000053890">
    <property type="component" value="Unassembled WGS sequence"/>
</dbReference>
<dbReference type="EMBL" id="KQ474091">
    <property type="protein sequence ID" value="KPV71726.1"/>
    <property type="molecule type" value="Genomic_DNA"/>
</dbReference>
<dbReference type="OrthoDB" id="2524259at2759"/>
<evidence type="ECO:0000313" key="3">
    <source>
        <dbReference type="Proteomes" id="UP000053890"/>
    </source>
</evidence>
<dbReference type="GeneID" id="28975430"/>